<dbReference type="EMBL" id="GIBP01006691">
    <property type="protein sequence ID" value="NDV35660.1"/>
    <property type="molecule type" value="Transcribed_RNA"/>
</dbReference>
<evidence type="ECO:0000256" key="8">
    <source>
        <dbReference type="ARBA" id="ARBA00023128"/>
    </source>
</evidence>
<dbReference type="GO" id="GO:0005743">
    <property type="term" value="C:mitochondrial inner membrane"/>
    <property type="evidence" value="ECO:0007669"/>
    <property type="project" value="UniProtKB-SubCell"/>
</dbReference>
<keyword evidence="9 10" id="KW-0472">Membrane</keyword>
<evidence type="ECO:0000256" key="2">
    <source>
        <dbReference type="ARBA" id="ARBA00006375"/>
    </source>
</evidence>
<accession>A0A6B2LFI9</accession>
<feature type="repeat" description="Solcar" evidence="10">
    <location>
        <begin position="138"/>
        <end position="225"/>
    </location>
</feature>
<dbReference type="AlphaFoldDB" id="A0A6B2LFI9"/>
<keyword evidence="8" id="KW-0496">Mitochondrion</keyword>
<feature type="repeat" description="Solcar" evidence="10">
    <location>
        <begin position="49"/>
        <end position="133"/>
    </location>
</feature>
<comment type="subcellular location">
    <subcellularLocation>
        <location evidence="1">Mitochondrion inner membrane</location>
        <topology evidence="1">Multi-pass membrane protein</topology>
    </subcellularLocation>
</comment>
<dbReference type="PANTHER" id="PTHR45760">
    <property type="entry name" value="FI19922P1-RELATED"/>
    <property type="match status" value="1"/>
</dbReference>
<dbReference type="InterPro" id="IPR018108">
    <property type="entry name" value="MCP_transmembrane"/>
</dbReference>
<evidence type="ECO:0000256" key="5">
    <source>
        <dbReference type="ARBA" id="ARBA00022737"/>
    </source>
</evidence>
<keyword evidence="7" id="KW-1133">Transmembrane helix</keyword>
<proteinExistence type="inferred from homology"/>
<dbReference type="Gene3D" id="1.50.40.10">
    <property type="entry name" value="Mitochondrial carrier domain"/>
    <property type="match status" value="1"/>
</dbReference>
<dbReference type="SUPFAM" id="SSF103506">
    <property type="entry name" value="Mitochondrial carrier"/>
    <property type="match status" value="1"/>
</dbReference>
<evidence type="ECO:0000256" key="11">
    <source>
        <dbReference type="RuleBase" id="RU000488"/>
    </source>
</evidence>
<evidence type="ECO:0000256" key="10">
    <source>
        <dbReference type="PROSITE-ProRule" id="PRU00282"/>
    </source>
</evidence>
<dbReference type="InterPro" id="IPR045315">
    <property type="entry name" value="Mtm1-like"/>
</dbReference>
<keyword evidence="6" id="KW-0999">Mitochondrion inner membrane</keyword>
<evidence type="ECO:0000256" key="6">
    <source>
        <dbReference type="ARBA" id="ARBA00022792"/>
    </source>
</evidence>
<evidence type="ECO:0000256" key="7">
    <source>
        <dbReference type="ARBA" id="ARBA00022989"/>
    </source>
</evidence>
<protein>
    <recommendedName>
        <fullName evidence="13">Mitochondrial carrier protein</fullName>
    </recommendedName>
</protein>
<comment type="similarity">
    <text evidence="2 11">Belongs to the mitochondrial carrier (TC 2.A.29) family.</text>
</comment>
<feature type="repeat" description="Solcar" evidence="10">
    <location>
        <begin position="1"/>
        <end position="44"/>
    </location>
</feature>
<sequence length="241" mass="27309">MDAFVKISRNEGILALWRGLSPTLMLTVPATTLYFTSYETLNKHLQNDLGSLSPLVAGAVARTFTATLSSPLEMIRTFLQSSNTYKPGILNIIRTLTHQKGISKLWTGLVPTLWRDVPFSAIYWTAYEQFRKHYFVRRNFQDNFISGACAGCLAATMTVPFDVLKTRTQMAIMEQKQQTTIVQSIRSIYKEEGVRAFFKGTLPRAARVAPACAIMIASYEMFKSHLRLQKHTSQKQRRSSL</sequence>
<keyword evidence="5" id="KW-0677">Repeat</keyword>
<keyword evidence="3 11" id="KW-0813">Transport</keyword>
<dbReference type="PANTHER" id="PTHR45760:SF2">
    <property type="entry name" value="FI19922P1-RELATED"/>
    <property type="match status" value="1"/>
</dbReference>
<organism evidence="12">
    <name type="scientific">Arcella intermedia</name>
    <dbReference type="NCBI Taxonomy" id="1963864"/>
    <lineage>
        <taxon>Eukaryota</taxon>
        <taxon>Amoebozoa</taxon>
        <taxon>Tubulinea</taxon>
        <taxon>Elardia</taxon>
        <taxon>Arcellinida</taxon>
        <taxon>Sphaerothecina</taxon>
        <taxon>Arcellidae</taxon>
        <taxon>Arcella</taxon>
    </lineage>
</organism>
<dbReference type="InterPro" id="IPR023395">
    <property type="entry name" value="MCP_dom_sf"/>
</dbReference>
<keyword evidence="4 10" id="KW-0812">Transmembrane</keyword>
<evidence type="ECO:0000256" key="9">
    <source>
        <dbReference type="ARBA" id="ARBA00023136"/>
    </source>
</evidence>
<evidence type="ECO:0000256" key="4">
    <source>
        <dbReference type="ARBA" id="ARBA00022692"/>
    </source>
</evidence>
<name>A0A6B2LFI9_9EUKA</name>
<evidence type="ECO:0000313" key="12">
    <source>
        <dbReference type="EMBL" id="NDV35660.1"/>
    </source>
</evidence>
<reference evidence="12" key="1">
    <citation type="journal article" date="2020" name="J. Eukaryot. Microbiol.">
        <title>De novo Sequencing, Assembly and Annotation of the Transcriptome for the Free-Living Testate Amoeba Arcella intermedia.</title>
        <authorList>
            <person name="Ribeiro G.M."/>
            <person name="Porfirio-Sousa A.L."/>
            <person name="Maurer-Alcala X.X."/>
            <person name="Katz L.A."/>
            <person name="Lahr D.J.G."/>
        </authorList>
    </citation>
    <scope>NUCLEOTIDE SEQUENCE</scope>
</reference>
<evidence type="ECO:0008006" key="13">
    <source>
        <dbReference type="Google" id="ProtNLM"/>
    </source>
</evidence>
<dbReference type="Pfam" id="PF00153">
    <property type="entry name" value="Mito_carr"/>
    <property type="match status" value="3"/>
</dbReference>
<evidence type="ECO:0000256" key="3">
    <source>
        <dbReference type="ARBA" id="ARBA00022448"/>
    </source>
</evidence>
<dbReference type="GO" id="GO:1990542">
    <property type="term" value="P:mitochondrial transmembrane transport"/>
    <property type="evidence" value="ECO:0007669"/>
    <property type="project" value="InterPro"/>
</dbReference>
<dbReference type="PROSITE" id="PS50920">
    <property type="entry name" value="SOLCAR"/>
    <property type="match status" value="3"/>
</dbReference>
<evidence type="ECO:0000256" key="1">
    <source>
        <dbReference type="ARBA" id="ARBA00004448"/>
    </source>
</evidence>